<dbReference type="AlphaFoldDB" id="A0A7D4BGL0"/>
<dbReference type="EC" id="2.7.7.62" evidence="9"/>
<protein>
    <recommendedName>
        <fullName evidence="16">Adenosylcobinamide kinase</fullName>
        <ecNumber evidence="8">2.7.1.156</ecNumber>
        <ecNumber evidence="9">2.7.7.62</ecNumber>
    </recommendedName>
    <alternativeName>
        <fullName evidence="17">Adenosylcobinamide-phosphate guanylyltransferase</fullName>
    </alternativeName>
</protein>
<evidence type="ECO:0000256" key="4">
    <source>
        <dbReference type="ARBA" id="ARBA00003889"/>
    </source>
</evidence>
<keyword evidence="21" id="KW-1185">Reference proteome</keyword>
<dbReference type="RefSeq" id="WP_173220600.1">
    <property type="nucleotide sequence ID" value="NZ_CP048104.1"/>
</dbReference>
<organism evidence="20 21">
    <name type="scientific">Kroppenstedtia pulmonis</name>
    <dbReference type="NCBI Taxonomy" id="1380685"/>
    <lineage>
        <taxon>Bacteria</taxon>
        <taxon>Bacillati</taxon>
        <taxon>Bacillota</taxon>
        <taxon>Bacilli</taxon>
        <taxon>Bacillales</taxon>
        <taxon>Thermoactinomycetaceae</taxon>
        <taxon>Kroppenstedtia</taxon>
    </lineage>
</organism>
<evidence type="ECO:0000256" key="17">
    <source>
        <dbReference type="ARBA" id="ARBA00030571"/>
    </source>
</evidence>
<dbReference type="PIRSF" id="PIRSF006135">
    <property type="entry name" value="CobU"/>
    <property type="match status" value="1"/>
</dbReference>
<dbReference type="PANTHER" id="PTHR34848:SF1">
    <property type="entry name" value="BIFUNCTIONAL ADENOSYLCOBALAMIN BIOSYNTHESIS PROTEIN COBU"/>
    <property type="match status" value="1"/>
</dbReference>
<keyword evidence="20" id="KW-0548">Nucleotidyltransferase</keyword>
<evidence type="ECO:0000256" key="16">
    <source>
        <dbReference type="ARBA" id="ARBA00029570"/>
    </source>
</evidence>
<evidence type="ECO:0000256" key="19">
    <source>
        <dbReference type="PIRSR" id="PIRSR006135-2"/>
    </source>
</evidence>
<evidence type="ECO:0000256" key="14">
    <source>
        <dbReference type="ARBA" id="ARBA00022840"/>
    </source>
</evidence>
<dbReference type="UniPathway" id="UPA00148">
    <property type="reaction ID" value="UER00236"/>
</dbReference>
<evidence type="ECO:0000313" key="20">
    <source>
        <dbReference type="EMBL" id="QKG83655.1"/>
    </source>
</evidence>
<evidence type="ECO:0000256" key="1">
    <source>
        <dbReference type="ARBA" id="ARBA00000312"/>
    </source>
</evidence>
<accession>A0A7D4BGL0</accession>
<dbReference type="GO" id="GO:0043752">
    <property type="term" value="F:adenosylcobinamide kinase activity"/>
    <property type="evidence" value="ECO:0007669"/>
    <property type="project" value="UniProtKB-EC"/>
</dbReference>
<evidence type="ECO:0000256" key="18">
    <source>
        <dbReference type="PIRSR" id="PIRSR006135-1"/>
    </source>
</evidence>
<evidence type="ECO:0000256" key="7">
    <source>
        <dbReference type="ARBA" id="ARBA00007490"/>
    </source>
</evidence>
<evidence type="ECO:0000256" key="12">
    <source>
        <dbReference type="ARBA" id="ARBA00022741"/>
    </source>
</evidence>
<evidence type="ECO:0000256" key="11">
    <source>
        <dbReference type="ARBA" id="ARBA00022679"/>
    </source>
</evidence>
<keyword evidence="12 19" id="KW-0547">Nucleotide-binding</keyword>
<dbReference type="EMBL" id="CP048104">
    <property type="protein sequence ID" value="QKG83655.1"/>
    <property type="molecule type" value="Genomic_DNA"/>
</dbReference>
<evidence type="ECO:0000256" key="9">
    <source>
        <dbReference type="ARBA" id="ARBA00012523"/>
    </source>
</evidence>
<feature type="binding site" evidence="19">
    <location>
        <begin position="7"/>
        <end position="14"/>
    </location>
    <ligand>
        <name>GTP</name>
        <dbReference type="ChEBI" id="CHEBI:37565"/>
    </ligand>
</feature>
<feature type="binding site" evidence="19">
    <location>
        <position position="60"/>
    </location>
    <ligand>
        <name>GTP</name>
        <dbReference type="ChEBI" id="CHEBI:37565"/>
    </ligand>
</feature>
<comment type="function">
    <text evidence="4">Catalyzes ATP-dependent phosphorylation of adenosylcobinamide and addition of GMP to adenosylcobinamide phosphate.</text>
</comment>
<dbReference type="PANTHER" id="PTHR34848">
    <property type="match status" value="1"/>
</dbReference>
<gene>
    <name evidence="20" type="primary">cobU</name>
    <name evidence="20" type="ORF">GXN76_03645</name>
</gene>
<dbReference type="GO" id="GO:0005525">
    <property type="term" value="F:GTP binding"/>
    <property type="evidence" value="ECO:0007669"/>
    <property type="project" value="UniProtKB-KW"/>
</dbReference>
<dbReference type="KEGG" id="kpul:GXN76_03645"/>
<comment type="catalytic activity">
    <reaction evidence="3">
        <text>adenosylcob(III)inamide + GTP = adenosylcob(III)inamide phosphate + GDP + H(+)</text>
        <dbReference type="Rhea" id="RHEA:15765"/>
        <dbReference type="ChEBI" id="CHEBI:2480"/>
        <dbReference type="ChEBI" id="CHEBI:15378"/>
        <dbReference type="ChEBI" id="CHEBI:37565"/>
        <dbReference type="ChEBI" id="CHEBI:58189"/>
        <dbReference type="ChEBI" id="CHEBI:58502"/>
        <dbReference type="EC" id="2.7.1.156"/>
    </reaction>
</comment>
<dbReference type="Pfam" id="PF02283">
    <property type="entry name" value="CobU"/>
    <property type="match status" value="1"/>
</dbReference>
<comment type="pathway">
    <text evidence="5">Cofactor biosynthesis; adenosylcobalamin biosynthesis; adenosylcobalamin from cob(II)yrinate a,c-diamide: step 6/7.</text>
</comment>
<comment type="catalytic activity">
    <reaction evidence="1">
        <text>adenosylcob(III)inamide + ATP = adenosylcob(III)inamide phosphate + ADP + H(+)</text>
        <dbReference type="Rhea" id="RHEA:15769"/>
        <dbReference type="ChEBI" id="CHEBI:2480"/>
        <dbReference type="ChEBI" id="CHEBI:15378"/>
        <dbReference type="ChEBI" id="CHEBI:30616"/>
        <dbReference type="ChEBI" id="CHEBI:58502"/>
        <dbReference type="ChEBI" id="CHEBI:456216"/>
        <dbReference type="EC" id="2.7.1.156"/>
    </reaction>
</comment>
<comment type="catalytic activity">
    <reaction evidence="2">
        <text>adenosylcob(III)inamide phosphate + GTP + H(+) = adenosylcob(III)inamide-GDP + diphosphate</text>
        <dbReference type="Rhea" id="RHEA:22712"/>
        <dbReference type="ChEBI" id="CHEBI:15378"/>
        <dbReference type="ChEBI" id="CHEBI:33019"/>
        <dbReference type="ChEBI" id="CHEBI:37565"/>
        <dbReference type="ChEBI" id="CHEBI:58502"/>
        <dbReference type="ChEBI" id="CHEBI:60487"/>
        <dbReference type="EC" id="2.7.7.62"/>
    </reaction>
</comment>
<dbReference type="Gene3D" id="3.40.50.300">
    <property type="entry name" value="P-loop containing nucleotide triphosphate hydrolases"/>
    <property type="match status" value="1"/>
</dbReference>
<dbReference type="InterPro" id="IPR027417">
    <property type="entry name" value="P-loop_NTPase"/>
</dbReference>
<reference evidence="20 21" key="1">
    <citation type="submission" date="2020-01" db="EMBL/GenBank/DDBJ databases">
        <authorList>
            <person name="Gulvik C.A."/>
            <person name="Batra D.G."/>
        </authorList>
    </citation>
    <scope>NUCLEOTIDE SEQUENCE [LARGE SCALE GENOMIC DNA]</scope>
    <source>
        <strain evidence="20 21">W9323</strain>
    </source>
</reference>
<keyword evidence="10" id="KW-0169">Cobalamin biosynthesis</keyword>
<keyword evidence="11 20" id="KW-0808">Transferase</keyword>
<dbReference type="SUPFAM" id="SSF52540">
    <property type="entry name" value="P-loop containing nucleoside triphosphate hydrolases"/>
    <property type="match status" value="1"/>
</dbReference>
<sequence length="177" mass="19615">MIRLVTGGIRSGKSKYAEELAHQLGSRVCYVATGVITDQEMENRVKRHQQRRPENWRVLEESVCLAESVKQVKEPVLLIDCLSTWTTNRLMELSPEQTDADQGEFERKMGEEAGELVQALQGKEAVIVTSETGLGGIQVSKIGRMFQDALGTVNQKVAASADEVWMTVAGVPWRVKG</sequence>
<feature type="binding site" evidence="19">
    <location>
        <begin position="32"/>
        <end position="34"/>
    </location>
    <ligand>
        <name>GTP</name>
        <dbReference type="ChEBI" id="CHEBI:37565"/>
    </ligand>
</feature>
<evidence type="ECO:0000256" key="2">
    <source>
        <dbReference type="ARBA" id="ARBA00000711"/>
    </source>
</evidence>
<evidence type="ECO:0000313" key="21">
    <source>
        <dbReference type="Proteomes" id="UP000503088"/>
    </source>
</evidence>
<evidence type="ECO:0000256" key="5">
    <source>
        <dbReference type="ARBA" id="ARBA00004692"/>
    </source>
</evidence>
<evidence type="ECO:0000256" key="10">
    <source>
        <dbReference type="ARBA" id="ARBA00022573"/>
    </source>
</evidence>
<evidence type="ECO:0000256" key="8">
    <source>
        <dbReference type="ARBA" id="ARBA00012016"/>
    </source>
</evidence>
<comment type="pathway">
    <text evidence="6">Cofactor biosynthesis; adenosylcobalamin biosynthesis; adenosylcobalamin from cob(II)yrinate a,c-diamide: step 5/7.</text>
</comment>
<comment type="similarity">
    <text evidence="7">Belongs to the CobU/CobP family.</text>
</comment>
<feature type="active site" description="GMP-histidine intermediate" evidence="18">
    <location>
        <position position="48"/>
    </location>
</feature>
<dbReference type="EC" id="2.7.1.156" evidence="8"/>
<dbReference type="GO" id="GO:0009236">
    <property type="term" value="P:cobalamin biosynthetic process"/>
    <property type="evidence" value="ECO:0007669"/>
    <property type="project" value="UniProtKB-UniPathway"/>
</dbReference>
<feature type="binding site" evidence="19">
    <location>
        <position position="80"/>
    </location>
    <ligand>
        <name>GTP</name>
        <dbReference type="ChEBI" id="CHEBI:37565"/>
    </ligand>
</feature>
<dbReference type="CDD" id="cd00544">
    <property type="entry name" value="CobU"/>
    <property type="match status" value="1"/>
</dbReference>
<name>A0A7D4BGL0_9BACL</name>
<evidence type="ECO:0000256" key="15">
    <source>
        <dbReference type="ARBA" id="ARBA00023134"/>
    </source>
</evidence>
<dbReference type="NCBIfam" id="NF004469">
    <property type="entry name" value="PRK05800.1"/>
    <property type="match status" value="1"/>
</dbReference>
<evidence type="ECO:0000256" key="6">
    <source>
        <dbReference type="ARBA" id="ARBA00005159"/>
    </source>
</evidence>
<dbReference type="Proteomes" id="UP000503088">
    <property type="component" value="Chromosome"/>
</dbReference>
<dbReference type="GO" id="GO:0008820">
    <property type="term" value="F:cobinamide phosphate guanylyltransferase activity"/>
    <property type="evidence" value="ECO:0007669"/>
    <property type="project" value="UniProtKB-EC"/>
</dbReference>
<keyword evidence="13 20" id="KW-0418">Kinase</keyword>
<dbReference type="GO" id="GO:0005524">
    <property type="term" value="F:ATP binding"/>
    <property type="evidence" value="ECO:0007669"/>
    <property type="project" value="UniProtKB-KW"/>
</dbReference>
<keyword evidence="15 19" id="KW-0342">GTP-binding</keyword>
<dbReference type="InterPro" id="IPR003203">
    <property type="entry name" value="CobU/CobP"/>
</dbReference>
<proteinExistence type="inferred from homology"/>
<evidence type="ECO:0000256" key="13">
    <source>
        <dbReference type="ARBA" id="ARBA00022777"/>
    </source>
</evidence>
<evidence type="ECO:0000256" key="3">
    <source>
        <dbReference type="ARBA" id="ARBA00001522"/>
    </source>
</evidence>
<keyword evidence="14" id="KW-0067">ATP-binding</keyword>